<name>A0A9P6DE27_PLEER</name>
<protein>
    <submittedName>
        <fullName evidence="1">Uncharacterized protein</fullName>
    </submittedName>
</protein>
<dbReference type="AlphaFoldDB" id="A0A9P6DE27"/>
<comment type="caution">
    <text evidence="1">The sequence shown here is derived from an EMBL/GenBank/DDBJ whole genome shotgun (WGS) entry which is preliminary data.</text>
</comment>
<sequence>MEQELLVLNGVDGVPNDARTEYLLAGSMSHPVRVTERKIRVLSWHEQKPLTIRKPG</sequence>
<dbReference type="EMBL" id="MU154596">
    <property type="protein sequence ID" value="KAF9492728.1"/>
    <property type="molecule type" value="Genomic_DNA"/>
</dbReference>
<evidence type="ECO:0000313" key="2">
    <source>
        <dbReference type="Proteomes" id="UP000807025"/>
    </source>
</evidence>
<organism evidence="1 2">
    <name type="scientific">Pleurotus eryngii</name>
    <name type="common">Boletus of the steppes</name>
    <dbReference type="NCBI Taxonomy" id="5323"/>
    <lineage>
        <taxon>Eukaryota</taxon>
        <taxon>Fungi</taxon>
        <taxon>Dikarya</taxon>
        <taxon>Basidiomycota</taxon>
        <taxon>Agaricomycotina</taxon>
        <taxon>Agaricomycetes</taxon>
        <taxon>Agaricomycetidae</taxon>
        <taxon>Agaricales</taxon>
        <taxon>Pleurotineae</taxon>
        <taxon>Pleurotaceae</taxon>
        <taxon>Pleurotus</taxon>
    </lineage>
</organism>
<gene>
    <name evidence="1" type="ORF">BDN71DRAFT_1451024</name>
</gene>
<evidence type="ECO:0000313" key="1">
    <source>
        <dbReference type="EMBL" id="KAF9492728.1"/>
    </source>
</evidence>
<reference evidence="1" key="1">
    <citation type="submission" date="2020-11" db="EMBL/GenBank/DDBJ databases">
        <authorList>
            <consortium name="DOE Joint Genome Institute"/>
            <person name="Ahrendt S."/>
            <person name="Riley R."/>
            <person name="Andreopoulos W."/>
            <person name="Labutti K."/>
            <person name="Pangilinan J."/>
            <person name="Ruiz-Duenas F.J."/>
            <person name="Barrasa J.M."/>
            <person name="Sanchez-Garcia M."/>
            <person name="Camarero S."/>
            <person name="Miyauchi S."/>
            <person name="Serrano A."/>
            <person name="Linde D."/>
            <person name="Babiker R."/>
            <person name="Drula E."/>
            <person name="Ayuso-Fernandez I."/>
            <person name="Pacheco R."/>
            <person name="Padilla G."/>
            <person name="Ferreira P."/>
            <person name="Barriuso J."/>
            <person name="Kellner H."/>
            <person name="Castanera R."/>
            <person name="Alfaro M."/>
            <person name="Ramirez L."/>
            <person name="Pisabarro A.G."/>
            <person name="Kuo A."/>
            <person name="Tritt A."/>
            <person name="Lipzen A."/>
            <person name="He G."/>
            <person name="Yan M."/>
            <person name="Ng V."/>
            <person name="Cullen D."/>
            <person name="Martin F."/>
            <person name="Rosso M.-N."/>
            <person name="Henrissat B."/>
            <person name="Hibbett D."/>
            <person name="Martinez A.T."/>
            <person name="Grigoriev I.V."/>
        </authorList>
    </citation>
    <scope>NUCLEOTIDE SEQUENCE</scope>
    <source>
        <strain evidence="1">ATCC 90797</strain>
    </source>
</reference>
<proteinExistence type="predicted"/>
<accession>A0A9P6DE27</accession>
<dbReference type="Proteomes" id="UP000807025">
    <property type="component" value="Unassembled WGS sequence"/>
</dbReference>
<keyword evidence="2" id="KW-1185">Reference proteome</keyword>